<dbReference type="EMBL" id="MHKK01000058">
    <property type="protein sequence ID" value="OGY88708.1"/>
    <property type="molecule type" value="Genomic_DNA"/>
</dbReference>
<name>A0A1G2BHK6_9BACT</name>
<organism evidence="2 3">
    <name type="scientific">Candidatus Komeilibacteria bacterium RIFCSPHIGHO2_01_FULL_52_14</name>
    <dbReference type="NCBI Taxonomy" id="1798549"/>
    <lineage>
        <taxon>Bacteria</taxon>
        <taxon>Candidatus Komeiliibacteriota</taxon>
    </lineage>
</organism>
<feature type="transmembrane region" description="Helical" evidence="1">
    <location>
        <begin position="80"/>
        <end position="108"/>
    </location>
</feature>
<dbReference type="Proteomes" id="UP000177817">
    <property type="component" value="Unassembled WGS sequence"/>
</dbReference>
<keyword evidence="1" id="KW-1133">Transmembrane helix</keyword>
<feature type="transmembrane region" description="Helical" evidence="1">
    <location>
        <begin position="7"/>
        <end position="26"/>
    </location>
</feature>
<comment type="caution">
    <text evidence="2">The sequence shown here is derived from an EMBL/GenBank/DDBJ whole genome shotgun (WGS) entry which is preliminary data.</text>
</comment>
<gene>
    <name evidence="2" type="ORF">A2677_02205</name>
</gene>
<proteinExistence type="predicted"/>
<keyword evidence="1" id="KW-0812">Transmembrane</keyword>
<sequence length="156" mass="17234">MKLKSDSYVAAVHLAGVFVIATLLAFPLASISATLSLDRTTVLGSLILFILSLGLLWFSTWVSAHFFIRRYFYINNSKKVVSIFMLYNIFLTFIAIAIGIIAGALAIGRFPQPVLLLLPIIRSLIKLAVYYCASIMYIKDNPSLPGMLISKTVAQQ</sequence>
<accession>A0A1G2BHK6</accession>
<evidence type="ECO:0000313" key="3">
    <source>
        <dbReference type="Proteomes" id="UP000177817"/>
    </source>
</evidence>
<feature type="transmembrane region" description="Helical" evidence="1">
    <location>
        <begin position="46"/>
        <end position="68"/>
    </location>
</feature>
<dbReference type="AlphaFoldDB" id="A0A1G2BHK6"/>
<feature type="transmembrane region" description="Helical" evidence="1">
    <location>
        <begin position="114"/>
        <end position="138"/>
    </location>
</feature>
<protein>
    <submittedName>
        <fullName evidence="2">Uncharacterized protein</fullName>
    </submittedName>
</protein>
<keyword evidence="1" id="KW-0472">Membrane</keyword>
<reference evidence="2 3" key="1">
    <citation type="journal article" date="2016" name="Nat. Commun.">
        <title>Thousands of microbial genomes shed light on interconnected biogeochemical processes in an aquifer system.</title>
        <authorList>
            <person name="Anantharaman K."/>
            <person name="Brown C.T."/>
            <person name="Hug L.A."/>
            <person name="Sharon I."/>
            <person name="Castelle C.J."/>
            <person name="Probst A.J."/>
            <person name="Thomas B.C."/>
            <person name="Singh A."/>
            <person name="Wilkins M.J."/>
            <person name="Karaoz U."/>
            <person name="Brodie E.L."/>
            <person name="Williams K.H."/>
            <person name="Hubbard S.S."/>
            <person name="Banfield J.F."/>
        </authorList>
    </citation>
    <scope>NUCLEOTIDE SEQUENCE [LARGE SCALE GENOMIC DNA]</scope>
</reference>
<evidence type="ECO:0000313" key="2">
    <source>
        <dbReference type="EMBL" id="OGY88708.1"/>
    </source>
</evidence>
<evidence type="ECO:0000256" key="1">
    <source>
        <dbReference type="SAM" id="Phobius"/>
    </source>
</evidence>